<comment type="caution">
    <text evidence="2">The sequence shown here is derived from an EMBL/GenBank/DDBJ whole genome shotgun (WGS) entry which is preliminary data.</text>
</comment>
<dbReference type="PANTHER" id="PTHR43591">
    <property type="entry name" value="METHYLTRANSFERASE"/>
    <property type="match status" value="1"/>
</dbReference>
<accession>A0A2A9D1B8</accession>
<feature type="domain" description="Methyltransferase" evidence="1">
    <location>
        <begin position="34"/>
        <end position="168"/>
    </location>
</feature>
<gene>
    <name evidence="2" type="ORF">ATL40_1770</name>
</gene>
<dbReference type="SUPFAM" id="SSF53335">
    <property type="entry name" value="S-adenosyl-L-methionine-dependent methyltransferases"/>
    <property type="match status" value="1"/>
</dbReference>
<keyword evidence="3" id="KW-1185">Reference proteome</keyword>
<dbReference type="PANTHER" id="PTHR43591:SF24">
    <property type="entry name" value="2-METHOXY-6-POLYPRENYL-1,4-BENZOQUINOL METHYLASE, MITOCHONDRIAL"/>
    <property type="match status" value="1"/>
</dbReference>
<name>A0A2A9D1B8_9MICO</name>
<reference evidence="2 3" key="1">
    <citation type="submission" date="2017-10" db="EMBL/GenBank/DDBJ databases">
        <title>Sequencing the genomes of 1000 actinobacteria strains.</title>
        <authorList>
            <person name="Klenk H.-P."/>
        </authorList>
    </citation>
    <scope>NUCLEOTIDE SEQUENCE [LARGE SCALE GENOMIC DNA]</scope>
    <source>
        <strain evidence="2 3">DSM 21801</strain>
    </source>
</reference>
<dbReference type="CDD" id="cd02440">
    <property type="entry name" value="AdoMet_MTases"/>
    <property type="match status" value="1"/>
</dbReference>
<keyword evidence="2" id="KW-0808">Transferase</keyword>
<sequence length="267" mass="29255">MSTYVHGHSESVLRQHSWRTAENSAAYLLDDLGPGLDLLDVGCGPGTITVGLAQRVAPGRVVGVDTSREVLLKASELAVARGVENVLFEEGDVRALPYADHSFDVVHAHQVLQHLSDPVGALAEMRRVLRPGGLLAVRDADYGAMTWFPDSEGLDAWRSLYREVARGAGGEPDAGRRLVAWVREAGFTDVEAGADTWCYTQEEAAWWAGVWADRVVHSAFARNAIAQEAATEGELADLAREWTAWGRQEDAWFVILHSEVRARKVSR</sequence>
<keyword evidence="2" id="KW-0489">Methyltransferase</keyword>
<organism evidence="2 3">
    <name type="scientific">Serinibacter salmoneus</name>
    <dbReference type="NCBI Taxonomy" id="556530"/>
    <lineage>
        <taxon>Bacteria</taxon>
        <taxon>Bacillati</taxon>
        <taxon>Actinomycetota</taxon>
        <taxon>Actinomycetes</taxon>
        <taxon>Micrococcales</taxon>
        <taxon>Beutenbergiaceae</taxon>
        <taxon>Serinibacter</taxon>
    </lineage>
</organism>
<evidence type="ECO:0000259" key="1">
    <source>
        <dbReference type="Pfam" id="PF13847"/>
    </source>
</evidence>
<dbReference type="RefSeq" id="WP_098469203.1">
    <property type="nucleotide sequence ID" value="NZ_PDJD01000001.1"/>
</dbReference>
<dbReference type="AlphaFoldDB" id="A0A2A9D1B8"/>
<dbReference type="InterPro" id="IPR025714">
    <property type="entry name" value="Methyltranfer_dom"/>
</dbReference>
<dbReference type="EMBL" id="PDJD01000001">
    <property type="protein sequence ID" value="PFG20181.1"/>
    <property type="molecule type" value="Genomic_DNA"/>
</dbReference>
<evidence type="ECO:0000313" key="3">
    <source>
        <dbReference type="Proteomes" id="UP000224915"/>
    </source>
</evidence>
<evidence type="ECO:0000313" key="2">
    <source>
        <dbReference type="EMBL" id="PFG20181.1"/>
    </source>
</evidence>
<dbReference type="GO" id="GO:0032259">
    <property type="term" value="P:methylation"/>
    <property type="evidence" value="ECO:0007669"/>
    <property type="project" value="UniProtKB-KW"/>
</dbReference>
<proteinExistence type="predicted"/>
<protein>
    <submittedName>
        <fullName evidence="2">Ubiquinone/menaquinone biosynthesis C-methylase UbiE</fullName>
    </submittedName>
</protein>
<dbReference type="InterPro" id="IPR029063">
    <property type="entry name" value="SAM-dependent_MTases_sf"/>
</dbReference>
<dbReference type="Pfam" id="PF13847">
    <property type="entry name" value="Methyltransf_31"/>
    <property type="match status" value="1"/>
</dbReference>
<dbReference type="GO" id="GO:0008168">
    <property type="term" value="F:methyltransferase activity"/>
    <property type="evidence" value="ECO:0007669"/>
    <property type="project" value="UniProtKB-KW"/>
</dbReference>
<dbReference type="Gene3D" id="3.40.50.150">
    <property type="entry name" value="Vaccinia Virus protein VP39"/>
    <property type="match status" value="1"/>
</dbReference>
<dbReference type="Proteomes" id="UP000224915">
    <property type="component" value="Unassembled WGS sequence"/>
</dbReference>
<dbReference type="OrthoDB" id="9795634at2"/>
<keyword evidence="2" id="KW-0830">Ubiquinone</keyword>